<keyword evidence="3" id="KW-1185">Reference proteome</keyword>
<organism evidence="2 3">
    <name type="scientific">Amycolatopsis alba DSM 44262</name>
    <dbReference type="NCBI Taxonomy" id="1125972"/>
    <lineage>
        <taxon>Bacteria</taxon>
        <taxon>Bacillati</taxon>
        <taxon>Actinomycetota</taxon>
        <taxon>Actinomycetes</taxon>
        <taxon>Pseudonocardiales</taxon>
        <taxon>Pseudonocardiaceae</taxon>
        <taxon>Amycolatopsis</taxon>
    </lineage>
</organism>
<gene>
    <name evidence="2" type="ORF">CFP75_15965</name>
</gene>
<reference evidence="2 3" key="1">
    <citation type="submission" date="2017-07" db="EMBL/GenBank/DDBJ databases">
        <title>Amycolatopsis alba DSM 44262 Genome sequencing and assembly.</title>
        <authorList>
            <person name="Kaur N."/>
            <person name="Mayilraj S."/>
        </authorList>
    </citation>
    <scope>NUCLEOTIDE SEQUENCE [LARGE SCALE GENOMIC DNA]</scope>
    <source>
        <strain evidence="2 3">DSM 44262</strain>
    </source>
</reference>
<proteinExistence type="predicted"/>
<evidence type="ECO:0000256" key="1">
    <source>
        <dbReference type="SAM" id="Phobius"/>
    </source>
</evidence>
<keyword evidence="1" id="KW-0472">Membrane</keyword>
<comment type="caution">
    <text evidence="2">The sequence shown here is derived from an EMBL/GenBank/DDBJ whole genome shotgun (WGS) entry which is preliminary data.</text>
</comment>
<dbReference type="AlphaFoldDB" id="A0A229RUP2"/>
<dbReference type="EMBL" id="NMQU01000041">
    <property type="protein sequence ID" value="OXM50392.1"/>
    <property type="molecule type" value="Genomic_DNA"/>
</dbReference>
<accession>A0A229RUP2</accession>
<keyword evidence="1" id="KW-1133">Transmembrane helix</keyword>
<feature type="transmembrane region" description="Helical" evidence="1">
    <location>
        <begin position="44"/>
        <end position="62"/>
    </location>
</feature>
<evidence type="ECO:0000313" key="3">
    <source>
        <dbReference type="Proteomes" id="UP000215563"/>
    </source>
</evidence>
<dbReference type="Proteomes" id="UP000215563">
    <property type="component" value="Unassembled WGS sequence"/>
</dbReference>
<name>A0A229RUP2_AMYAL</name>
<evidence type="ECO:0000313" key="2">
    <source>
        <dbReference type="EMBL" id="OXM50392.1"/>
    </source>
</evidence>
<protein>
    <submittedName>
        <fullName evidence="2">Uncharacterized protein</fullName>
    </submittedName>
</protein>
<sequence>MGVLPVAGGFRATVTLQSIRSPERLRYLSSYTHLACVPREPPDWAEVGLLLLVIGVVIALRYHRRDLRT</sequence>
<keyword evidence="1" id="KW-0812">Transmembrane</keyword>